<dbReference type="EMBL" id="QXCT01000002">
    <property type="protein sequence ID" value="MDW9256184.1"/>
    <property type="molecule type" value="Genomic_DNA"/>
</dbReference>
<dbReference type="AlphaFoldDB" id="A0AAW9D003"/>
<proteinExistence type="predicted"/>
<protein>
    <submittedName>
        <fullName evidence="1">Uncharacterized protein</fullName>
    </submittedName>
</protein>
<sequence>MRQVIDIGHRKSPSIVLVRIAPPRGAGQAAAVRANMRRRARRTRGVPHRKA</sequence>
<gene>
    <name evidence="1" type="ORF">C7S16_0313</name>
</gene>
<evidence type="ECO:0000313" key="2">
    <source>
        <dbReference type="Proteomes" id="UP001272137"/>
    </source>
</evidence>
<name>A0AAW9D003_BURTH</name>
<reference evidence="1" key="1">
    <citation type="submission" date="2018-08" db="EMBL/GenBank/DDBJ databases">
        <title>Identification of Burkholderia cepacia strains that express a Burkholderia pseudomallei-like capsular polysaccharide.</title>
        <authorList>
            <person name="Burtnick M.N."/>
            <person name="Vongsouvath M."/>
            <person name="Newton P."/>
            <person name="Wuthiekanun V."/>
            <person name="Limmathurotsakul D."/>
            <person name="Brett P.J."/>
            <person name="Chantratita N."/>
            <person name="Dance D.A."/>
        </authorList>
    </citation>
    <scope>NUCLEOTIDE SEQUENCE</scope>
    <source>
        <strain evidence="1">SBXCC001</strain>
    </source>
</reference>
<accession>A0AAW9D003</accession>
<comment type="caution">
    <text evidence="1">The sequence shown here is derived from an EMBL/GenBank/DDBJ whole genome shotgun (WGS) entry which is preliminary data.</text>
</comment>
<dbReference type="Proteomes" id="UP001272137">
    <property type="component" value="Unassembled WGS sequence"/>
</dbReference>
<organism evidence="1 2">
    <name type="scientific">Burkholderia thailandensis</name>
    <dbReference type="NCBI Taxonomy" id="57975"/>
    <lineage>
        <taxon>Bacteria</taxon>
        <taxon>Pseudomonadati</taxon>
        <taxon>Pseudomonadota</taxon>
        <taxon>Betaproteobacteria</taxon>
        <taxon>Burkholderiales</taxon>
        <taxon>Burkholderiaceae</taxon>
        <taxon>Burkholderia</taxon>
        <taxon>pseudomallei group</taxon>
    </lineage>
</organism>
<evidence type="ECO:0000313" key="1">
    <source>
        <dbReference type="EMBL" id="MDW9256184.1"/>
    </source>
</evidence>